<sequence length="98" mass="10696">MGRIGGEGDSQRVDLPREVRSGRSLPLSTCLRRTEQASEGYSTYRAGSKPSTDKSASDSANPFRSSGRRVVREGQLNEPDDLVLIRVVGQHDGVHLKT</sequence>
<dbReference type="EMBL" id="JAKKOR010000007">
    <property type="protein sequence ID" value="MCF8588840.1"/>
    <property type="molecule type" value="Genomic_DNA"/>
</dbReference>
<evidence type="ECO:0000256" key="1">
    <source>
        <dbReference type="SAM" id="MobiDB-lite"/>
    </source>
</evidence>
<protein>
    <submittedName>
        <fullName evidence="2">Uncharacterized protein</fullName>
    </submittedName>
</protein>
<feature type="compositionally biased region" description="Basic and acidic residues" evidence="1">
    <location>
        <begin position="9"/>
        <end position="21"/>
    </location>
</feature>
<organism evidence="2 3">
    <name type="scientific">Gordonia liuliyuniae</name>
    <dbReference type="NCBI Taxonomy" id="2911517"/>
    <lineage>
        <taxon>Bacteria</taxon>
        <taxon>Bacillati</taxon>
        <taxon>Actinomycetota</taxon>
        <taxon>Actinomycetes</taxon>
        <taxon>Mycobacteriales</taxon>
        <taxon>Gordoniaceae</taxon>
        <taxon>Gordonia</taxon>
    </lineage>
</organism>
<gene>
    <name evidence="2" type="ORF">L5G33_10250</name>
</gene>
<evidence type="ECO:0000313" key="2">
    <source>
        <dbReference type="EMBL" id="MCF8588840.1"/>
    </source>
</evidence>
<dbReference type="RefSeq" id="WP_236998070.1">
    <property type="nucleotide sequence ID" value="NZ_JAKKOR010000007.1"/>
</dbReference>
<name>A0ABS9ITD9_9ACTN</name>
<reference evidence="2 3" key="1">
    <citation type="submission" date="2022-01" db="EMBL/GenBank/DDBJ databases">
        <authorList>
            <person name="Huang Y."/>
        </authorList>
    </citation>
    <scope>NUCLEOTIDE SEQUENCE [LARGE SCALE GENOMIC DNA]</scope>
    <source>
        <strain evidence="2 3">HY366</strain>
    </source>
</reference>
<dbReference type="Proteomes" id="UP001200110">
    <property type="component" value="Unassembled WGS sequence"/>
</dbReference>
<feature type="region of interest" description="Disordered" evidence="1">
    <location>
        <begin position="1"/>
        <end position="76"/>
    </location>
</feature>
<accession>A0ABS9ITD9</accession>
<comment type="caution">
    <text evidence="2">The sequence shown here is derived from an EMBL/GenBank/DDBJ whole genome shotgun (WGS) entry which is preliminary data.</text>
</comment>
<evidence type="ECO:0000313" key="3">
    <source>
        <dbReference type="Proteomes" id="UP001200110"/>
    </source>
</evidence>
<keyword evidence="3" id="KW-1185">Reference proteome</keyword>
<proteinExistence type="predicted"/>